<evidence type="ECO:0000313" key="3">
    <source>
        <dbReference type="Proteomes" id="UP000085678"/>
    </source>
</evidence>
<gene>
    <name evidence="4" type="primary">LOC106154759</name>
</gene>
<dbReference type="KEGG" id="lak:106154759"/>
<proteinExistence type="predicted"/>
<dbReference type="SUPFAM" id="SSF49503">
    <property type="entry name" value="Cupredoxins"/>
    <property type="match status" value="1"/>
</dbReference>
<dbReference type="InterPro" id="IPR008972">
    <property type="entry name" value="Cupredoxin"/>
</dbReference>
<sequence length="619" mass="64566">MWKLFCSALLASVLVSSQGASVAEEHSVHKRQVPMQYGANTLGGSFNFGPNIGVATPDQTPAKDTIVVSDVGKASITRTDGPNYTPSGPNNYNAKVWQLGNQEVTYVGNVVIIDWRVFSERKAPVASRTPVYGSSGPTYGSSGPTYGSSGSTFGPSGTTFGPSGPAFGTVPQYGDTNLGQPGSTNTGPAYGQATGQDPTYGTVGQDTGLPGFNAGLQDPGFNAGLPGQGFPSGLPTYNNEDPFSDPFFQDVPGFYNAGQDAGQDGSNSANQAPPQNGGTYQGAPAPGSYQNGVFLGPTQNGGYQDQGAYQGLPNQGGAYQGAPAQGSYQNGVFLGPTQNGGYQDQGTYQGLPNQGGVYQGAPTQGGSNQGAVYQDPTQTGGYQDQGAYQGLPNQGGLYQGLPSQGASFNLPPQTGVYSGAPAGNVQYGPTSAQGPLNNQYGNALNQYGKKKRRRRSLRKKRQTYAPSYGTGPLYGQGANSGVVTGLPLYGQSPAYGSTYGSYNVPTGPAFPNICVKRGTYLVFNWPYPGRHNVNKFISYRAYKYCSKDELTEDTYGSQTQEIIDTSNLAPGYYYFASGVGDDCSTGGQKIAVRVATDYGDDCKYPSYGQYGLAGASTGK</sequence>
<dbReference type="Gene3D" id="2.60.40.420">
    <property type="entry name" value="Cupredoxins - blue copper proteins"/>
    <property type="match status" value="1"/>
</dbReference>
<dbReference type="InParanoid" id="A0A1S3HF29"/>
<evidence type="ECO:0000256" key="1">
    <source>
        <dbReference type="SAM" id="MobiDB-lite"/>
    </source>
</evidence>
<evidence type="ECO:0000256" key="2">
    <source>
        <dbReference type="SAM" id="SignalP"/>
    </source>
</evidence>
<name>A0A1S3HF29_LINAN</name>
<feature type="region of interest" description="Disordered" evidence="1">
    <location>
        <begin position="127"/>
        <end position="308"/>
    </location>
</feature>
<dbReference type="Proteomes" id="UP000085678">
    <property type="component" value="Unplaced"/>
</dbReference>
<dbReference type="GeneID" id="106154759"/>
<protein>
    <submittedName>
        <fullName evidence="4">Nuclear pore complex protein NUP98A-like</fullName>
    </submittedName>
</protein>
<feature type="region of interest" description="Disordered" evidence="1">
    <location>
        <begin position="448"/>
        <end position="471"/>
    </location>
</feature>
<feature type="compositionally biased region" description="Basic residues" evidence="1">
    <location>
        <begin position="448"/>
        <end position="462"/>
    </location>
</feature>
<feature type="compositionally biased region" description="Low complexity" evidence="1">
    <location>
        <begin position="133"/>
        <end position="165"/>
    </location>
</feature>
<organism evidence="3 4">
    <name type="scientific">Lingula anatina</name>
    <name type="common">Brachiopod</name>
    <name type="synonym">Lingula unguis</name>
    <dbReference type="NCBI Taxonomy" id="7574"/>
    <lineage>
        <taxon>Eukaryota</taxon>
        <taxon>Metazoa</taxon>
        <taxon>Spiralia</taxon>
        <taxon>Lophotrochozoa</taxon>
        <taxon>Brachiopoda</taxon>
        <taxon>Linguliformea</taxon>
        <taxon>Lingulata</taxon>
        <taxon>Lingulida</taxon>
        <taxon>Linguloidea</taxon>
        <taxon>Lingulidae</taxon>
        <taxon>Lingula</taxon>
    </lineage>
</organism>
<reference evidence="4" key="1">
    <citation type="submission" date="2025-08" db="UniProtKB">
        <authorList>
            <consortium name="RefSeq"/>
        </authorList>
    </citation>
    <scope>IDENTIFICATION</scope>
    <source>
        <tissue evidence="4">Gonads</tissue>
    </source>
</reference>
<dbReference type="RefSeq" id="XP_013384678.1">
    <property type="nucleotide sequence ID" value="XM_013529224.2"/>
</dbReference>
<feature type="compositionally biased region" description="Polar residues" evidence="1">
    <location>
        <begin position="174"/>
        <end position="205"/>
    </location>
</feature>
<dbReference type="AlphaFoldDB" id="A0A1S3HF29"/>
<feature type="compositionally biased region" description="Polar residues" evidence="1">
    <location>
        <begin position="264"/>
        <end position="278"/>
    </location>
</feature>
<accession>A0A1S3HF29</accession>
<feature type="chain" id="PRO_5010324416" evidence="2">
    <location>
        <begin position="20"/>
        <end position="619"/>
    </location>
</feature>
<feature type="signal peptide" evidence="2">
    <location>
        <begin position="1"/>
        <end position="19"/>
    </location>
</feature>
<keyword evidence="2" id="KW-0732">Signal</keyword>
<keyword evidence="3" id="KW-1185">Reference proteome</keyword>
<evidence type="ECO:0000313" key="4">
    <source>
        <dbReference type="RefSeq" id="XP_013384678.1"/>
    </source>
</evidence>